<dbReference type="EMBL" id="CP027226">
    <property type="protein sequence ID" value="AVM42267.1"/>
    <property type="molecule type" value="Genomic_DNA"/>
</dbReference>
<evidence type="ECO:0000313" key="5">
    <source>
        <dbReference type="EMBL" id="AVM42267.1"/>
    </source>
</evidence>
<keyword evidence="6" id="KW-1185">Reference proteome</keyword>
<evidence type="ECO:0000256" key="2">
    <source>
        <dbReference type="ARBA" id="ARBA00031870"/>
    </source>
</evidence>
<sequence length="250" mass="29128">MEDFESLIIYEDNHLLVITKPAGVLSQEDSSGDQDILTLAKEFIKKRDKKPFNVYLGLVHRLDRNTGGVMCFAKTSKAAKRLNEQIRNHSWQKHYLTMTEKTNKNDTLPIDSQGWLKLEDFLDKNRELNMNLIDNKNKSKNSKKAELYTRFLAKSKLNNREIILRENKLITGRSHQIRVQLASRGEKILGDYKYGASHDLNLPPFFLGLWAYKLSLEHPIKKEDMTFISLPKPEGPWIEFAEYFTKLKDI</sequence>
<organism evidence="5 6">
    <name type="scientific">Fastidiosipila sanguinis</name>
    <dbReference type="NCBI Taxonomy" id="236753"/>
    <lineage>
        <taxon>Bacteria</taxon>
        <taxon>Bacillati</taxon>
        <taxon>Bacillota</taxon>
        <taxon>Clostridia</taxon>
        <taxon>Eubacteriales</taxon>
        <taxon>Oscillospiraceae</taxon>
        <taxon>Fastidiosipila</taxon>
    </lineage>
</organism>
<gene>
    <name evidence="5" type="ORF">C5Q98_03030</name>
</gene>
<dbReference type="GO" id="GO:0001522">
    <property type="term" value="P:pseudouridine synthesis"/>
    <property type="evidence" value="ECO:0007669"/>
    <property type="project" value="InterPro"/>
</dbReference>
<dbReference type="InterPro" id="IPR050188">
    <property type="entry name" value="RluA_PseudoU_synthase"/>
</dbReference>
<dbReference type="CDD" id="cd02869">
    <property type="entry name" value="PseudoU_synth_RluA_like"/>
    <property type="match status" value="1"/>
</dbReference>
<dbReference type="PANTHER" id="PTHR21600">
    <property type="entry name" value="MITOCHONDRIAL RNA PSEUDOURIDINE SYNTHASE"/>
    <property type="match status" value="1"/>
</dbReference>
<dbReference type="Gene3D" id="3.30.2350.10">
    <property type="entry name" value="Pseudouridine synthase"/>
    <property type="match status" value="1"/>
</dbReference>
<dbReference type="GO" id="GO:0009982">
    <property type="term" value="F:pseudouridine synthase activity"/>
    <property type="evidence" value="ECO:0007669"/>
    <property type="project" value="InterPro"/>
</dbReference>
<dbReference type="InterPro" id="IPR020103">
    <property type="entry name" value="PsdUridine_synth_cat_dom_sf"/>
</dbReference>
<evidence type="ECO:0000313" key="6">
    <source>
        <dbReference type="Proteomes" id="UP000237947"/>
    </source>
</evidence>
<evidence type="ECO:0000256" key="3">
    <source>
        <dbReference type="ARBA" id="ARBA00033164"/>
    </source>
</evidence>
<dbReference type="GO" id="GO:0140098">
    <property type="term" value="F:catalytic activity, acting on RNA"/>
    <property type="evidence" value="ECO:0007669"/>
    <property type="project" value="UniProtKB-ARBA"/>
</dbReference>
<comment type="catalytic activity">
    <reaction evidence="1">
        <text>a uridine in RNA = a pseudouridine in RNA</text>
        <dbReference type="Rhea" id="RHEA:48348"/>
        <dbReference type="Rhea" id="RHEA-COMP:12068"/>
        <dbReference type="Rhea" id="RHEA-COMP:12069"/>
        <dbReference type="ChEBI" id="CHEBI:65314"/>
        <dbReference type="ChEBI" id="CHEBI:65315"/>
    </reaction>
</comment>
<protein>
    <recommendedName>
        <fullName evidence="2">RNA pseudouridylate synthase</fullName>
    </recommendedName>
    <alternativeName>
        <fullName evidence="3">RNA-uridine isomerase</fullName>
    </alternativeName>
</protein>
<dbReference type="KEGG" id="fsa:C5Q98_03030"/>
<dbReference type="GO" id="GO:0003723">
    <property type="term" value="F:RNA binding"/>
    <property type="evidence" value="ECO:0007669"/>
    <property type="project" value="InterPro"/>
</dbReference>
<dbReference type="GO" id="GO:0006396">
    <property type="term" value="P:RNA processing"/>
    <property type="evidence" value="ECO:0007669"/>
    <property type="project" value="UniProtKB-ARBA"/>
</dbReference>
<feature type="domain" description="Pseudouridine synthase RsuA/RluA-like" evidence="4">
    <location>
        <begin position="14"/>
        <end position="183"/>
    </location>
</feature>
<dbReference type="RefSeq" id="WP_106012250.1">
    <property type="nucleotide sequence ID" value="NZ_CP027226.1"/>
</dbReference>
<proteinExistence type="predicted"/>
<evidence type="ECO:0000259" key="4">
    <source>
        <dbReference type="Pfam" id="PF00849"/>
    </source>
</evidence>
<dbReference type="SUPFAM" id="SSF55120">
    <property type="entry name" value="Pseudouridine synthase"/>
    <property type="match status" value="1"/>
</dbReference>
<dbReference type="Pfam" id="PF00849">
    <property type="entry name" value="PseudoU_synth_2"/>
    <property type="match status" value="1"/>
</dbReference>
<accession>A0A2S0KMM9</accession>
<dbReference type="OrthoDB" id="9773999at2"/>
<dbReference type="Proteomes" id="UP000237947">
    <property type="component" value="Chromosome"/>
</dbReference>
<dbReference type="InterPro" id="IPR006145">
    <property type="entry name" value="PsdUridine_synth_RsuA/RluA"/>
</dbReference>
<name>A0A2S0KMM9_9FIRM</name>
<evidence type="ECO:0000256" key="1">
    <source>
        <dbReference type="ARBA" id="ARBA00000073"/>
    </source>
</evidence>
<dbReference type="AlphaFoldDB" id="A0A2S0KMM9"/>
<reference evidence="6" key="1">
    <citation type="submission" date="2018-02" db="EMBL/GenBank/DDBJ databases">
        <authorList>
            <person name="Holder M.E."/>
            <person name="Ajami N.J."/>
            <person name="Petrosino J.F."/>
        </authorList>
    </citation>
    <scope>NUCLEOTIDE SEQUENCE [LARGE SCALE GENOMIC DNA]</scope>
    <source>
        <strain evidence="6">CCUG 47711</strain>
    </source>
</reference>